<dbReference type="Pfam" id="PF00067">
    <property type="entry name" value="p450"/>
    <property type="match status" value="1"/>
</dbReference>
<keyword evidence="5" id="KW-0732">Signal</keyword>
<evidence type="ECO:0000256" key="2">
    <source>
        <dbReference type="ARBA" id="ARBA00022723"/>
    </source>
</evidence>
<keyword evidence="7" id="KW-1185">Reference proteome</keyword>
<dbReference type="InterPro" id="IPR036396">
    <property type="entry name" value="Cyt_P450_sf"/>
</dbReference>
<dbReference type="InterPro" id="IPR001128">
    <property type="entry name" value="Cyt_P450"/>
</dbReference>
<dbReference type="Proteomes" id="UP000770661">
    <property type="component" value="Unassembled WGS sequence"/>
</dbReference>
<comment type="similarity">
    <text evidence="1">Belongs to the cytochrome P450 family.</text>
</comment>
<dbReference type="PANTHER" id="PTHR24300">
    <property type="entry name" value="CYTOCHROME P450 508A4-RELATED"/>
    <property type="match status" value="1"/>
</dbReference>
<feature type="signal peptide" evidence="5">
    <location>
        <begin position="1"/>
        <end position="20"/>
    </location>
</feature>
<dbReference type="InterPro" id="IPR050182">
    <property type="entry name" value="Cytochrome_P450_fam2"/>
</dbReference>
<dbReference type="Gene3D" id="1.10.630.10">
    <property type="entry name" value="Cytochrome P450"/>
    <property type="match status" value="1"/>
</dbReference>
<dbReference type="InterPro" id="IPR036179">
    <property type="entry name" value="Ig-like_dom_sf"/>
</dbReference>
<evidence type="ECO:0000256" key="5">
    <source>
        <dbReference type="SAM" id="SignalP"/>
    </source>
</evidence>
<keyword evidence="3" id="KW-0408">Iron</keyword>
<evidence type="ECO:0000313" key="7">
    <source>
        <dbReference type="Proteomes" id="UP000770661"/>
    </source>
</evidence>
<keyword evidence="2" id="KW-0479">Metal-binding</keyword>
<dbReference type="GO" id="GO:0008395">
    <property type="term" value="F:steroid hydroxylase activity"/>
    <property type="evidence" value="ECO:0007669"/>
    <property type="project" value="TreeGrafter"/>
</dbReference>
<gene>
    <name evidence="6" type="primary">CYP2L1_8</name>
    <name evidence="6" type="ORF">GWK47_034080</name>
</gene>
<dbReference type="GO" id="GO:0020037">
    <property type="term" value="F:heme binding"/>
    <property type="evidence" value="ECO:0007669"/>
    <property type="project" value="InterPro"/>
</dbReference>
<comment type="caution">
    <text evidence="6">The sequence shown here is derived from an EMBL/GenBank/DDBJ whole genome shotgun (WGS) entry which is preliminary data.</text>
</comment>
<evidence type="ECO:0000256" key="3">
    <source>
        <dbReference type="ARBA" id="ARBA00023004"/>
    </source>
</evidence>
<evidence type="ECO:0000313" key="6">
    <source>
        <dbReference type="EMBL" id="KAG0727715.1"/>
    </source>
</evidence>
<organism evidence="6 7">
    <name type="scientific">Chionoecetes opilio</name>
    <name type="common">Atlantic snow crab</name>
    <name type="synonym">Cancer opilio</name>
    <dbReference type="NCBI Taxonomy" id="41210"/>
    <lineage>
        <taxon>Eukaryota</taxon>
        <taxon>Metazoa</taxon>
        <taxon>Ecdysozoa</taxon>
        <taxon>Arthropoda</taxon>
        <taxon>Crustacea</taxon>
        <taxon>Multicrustacea</taxon>
        <taxon>Malacostraca</taxon>
        <taxon>Eumalacostraca</taxon>
        <taxon>Eucarida</taxon>
        <taxon>Decapoda</taxon>
        <taxon>Pleocyemata</taxon>
        <taxon>Brachyura</taxon>
        <taxon>Eubrachyura</taxon>
        <taxon>Majoidea</taxon>
        <taxon>Majidae</taxon>
        <taxon>Chionoecetes</taxon>
    </lineage>
</organism>
<dbReference type="GO" id="GO:0005737">
    <property type="term" value="C:cytoplasm"/>
    <property type="evidence" value="ECO:0007669"/>
    <property type="project" value="TreeGrafter"/>
</dbReference>
<sequence length="266" mass="30360">MLVEVALFVVLVFLVWQVLKKPANYPPGRWGLPLVGYVPLPGPTFEDHLRNLYKKHGNVYLWRMGTQTMVFVHDYQLLRDAFNRLEFTDRPSWEIFKFNEEVAYGVFSSNGALWHNNRRFSLRQLRDLGMGKSRLVDAVQRQAAWLAGVLAKQAGRPAPVPHALKIAIVNVLWQLVGGDSGDLLRGVTVPQYAFAGGQATLSCSYDLHNRRLYSLKWYHNGTEFYRYVPTERQGPTTTKTPHKFTVSVRANHHSLKVSLQCLPSEP</sequence>
<accession>A0A8J4YV13</accession>
<protein>
    <submittedName>
        <fullName evidence="6">Cytochrome P450 2L1</fullName>
    </submittedName>
</protein>
<dbReference type="SUPFAM" id="SSF48726">
    <property type="entry name" value="Immunoglobulin"/>
    <property type="match status" value="1"/>
</dbReference>
<proteinExistence type="inferred from homology"/>
<evidence type="ECO:0000256" key="4">
    <source>
        <dbReference type="ARBA" id="ARBA00023033"/>
    </source>
</evidence>
<dbReference type="SUPFAM" id="SSF48264">
    <property type="entry name" value="Cytochrome P450"/>
    <property type="match status" value="1"/>
</dbReference>
<feature type="chain" id="PRO_5035232304" evidence="5">
    <location>
        <begin position="21"/>
        <end position="266"/>
    </location>
</feature>
<keyword evidence="4" id="KW-0560">Oxidoreductase</keyword>
<keyword evidence="4" id="KW-0503">Monooxygenase</keyword>
<dbReference type="GO" id="GO:0016712">
    <property type="term" value="F:oxidoreductase activity, acting on paired donors, with incorporation or reduction of molecular oxygen, reduced flavin or flavoprotein as one donor, and incorporation of one atom of oxygen"/>
    <property type="evidence" value="ECO:0007669"/>
    <property type="project" value="TreeGrafter"/>
</dbReference>
<dbReference type="AlphaFoldDB" id="A0A8J4YV13"/>
<reference evidence="6" key="1">
    <citation type="submission" date="2020-07" db="EMBL/GenBank/DDBJ databases">
        <title>The High-quality genome of the commercially important snow crab, Chionoecetes opilio.</title>
        <authorList>
            <person name="Jeong J.-H."/>
            <person name="Ryu S."/>
        </authorList>
    </citation>
    <scope>NUCLEOTIDE SEQUENCE</scope>
    <source>
        <strain evidence="6">MADBK_172401_WGS</strain>
        <tissue evidence="6">Digestive gland</tissue>
    </source>
</reference>
<dbReference type="GO" id="GO:0005506">
    <property type="term" value="F:iron ion binding"/>
    <property type="evidence" value="ECO:0007669"/>
    <property type="project" value="InterPro"/>
</dbReference>
<dbReference type="PANTHER" id="PTHR24300:SF403">
    <property type="entry name" value="CYTOCHROME P450 306A1"/>
    <property type="match status" value="1"/>
</dbReference>
<name>A0A8J4YV13_CHIOP</name>
<dbReference type="EMBL" id="JACEEZ010003043">
    <property type="protein sequence ID" value="KAG0727715.1"/>
    <property type="molecule type" value="Genomic_DNA"/>
</dbReference>
<dbReference type="GO" id="GO:0006082">
    <property type="term" value="P:organic acid metabolic process"/>
    <property type="evidence" value="ECO:0007669"/>
    <property type="project" value="TreeGrafter"/>
</dbReference>
<dbReference type="OrthoDB" id="1055148at2759"/>
<evidence type="ECO:0000256" key="1">
    <source>
        <dbReference type="ARBA" id="ARBA00010617"/>
    </source>
</evidence>
<dbReference type="GO" id="GO:0006805">
    <property type="term" value="P:xenobiotic metabolic process"/>
    <property type="evidence" value="ECO:0007669"/>
    <property type="project" value="TreeGrafter"/>
</dbReference>